<dbReference type="Gene3D" id="3.40.50.1820">
    <property type="entry name" value="alpha/beta hydrolase"/>
    <property type="match status" value="1"/>
</dbReference>
<keyword evidence="3" id="KW-1185">Reference proteome</keyword>
<dbReference type="PANTHER" id="PTHR43194">
    <property type="entry name" value="HYDROLASE ALPHA/BETA FOLD FAMILY"/>
    <property type="match status" value="1"/>
</dbReference>
<dbReference type="Proteomes" id="UP001596058">
    <property type="component" value="Unassembled WGS sequence"/>
</dbReference>
<comment type="caution">
    <text evidence="2">The sequence shown here is derived from an EMBL/GenBank/DDBJ whole genome shotgun (WGS) entry which is preliminary data.</text>
</comment>
<dbReference type="InterPro" id="IPR000073">
    <property type="entry name" value="AB_hydrolase_1"/>
</dbReference>
<evidence type="ECO:0000313" key="3">
    <source>
        <dbReference type="Proteomes" id="UP001596058"/>
    </source>
</evidence>
<protein>
    <submittedName>
        <fullName evidence="2">Alpha/beta fold hydrolase</fullName>
    </submittedName>
</protein>
<dbReference type="EMBL" id="JBHSPA010000106">
    <property type="protein sequence ID" value="MFC5834021.1"/>
    <property type="molecule type" value="Genomic_DNA"/>
</dbReference>
<evidence type="ECO:0000259" key="1">
    <source>
        <dbReference type="Pfam" id="PF12697"/>
    </source>
</evidence>
<dbReference type="InterPro" id="IPR050228">
    <property type="entry name" value="Carboxylesterase_BioH"/>
</dbReference>
<dbReference type="PANTHER" id="PTHR43194:SF2">
    <property type="entry name" value="PEROXISOMAL MEMBRANE PROTEIN LPX1"/>
    <property type="match status" value="1"/>
</dbReference>
<sequence length="290" mass="30290">MKGSPPIVRDYSEGQVRSADGTTIGYRRRGRGPALILVHGAMQASQHFTRLAAALSADFTVYVPDRRGRGLSGPHGAGFSVLREVDDLRALVAATGASQIFGLSSGALVVLRAALVTPALDRIALYEPPLSIGGSVPVDWVTRFDHEIAAGRSASALVTGLKGLAAEPSLFTRVPRFALVPLLAIGARLQGDGAADEVPVEALIPTLHFDAQVIREVADTAADYAALDAQVLLLGGTRSAAYFGVAFQKLTEVLTHARSIALPGVGHSGPEDDGAPLVVARALRDFFGAR</sequence>
<organism evidence="2 3">
    <name type="scientific">Nonomuraea insulae</name>
    <dbReference type="NCBI Taxonomy" id="1616787"/>
    <lineage>
        <taxon>Bacteria</taxon>
        <taxon>Bacillati</taxon>
        <taxon>Actinomycetota</taxon>
        <taxon>Actinomycetes</taxon>
        <taxon>Streptosporangiales</taxon>
        <taxon>Streptosporangiaceae</taxon>
        <taxon>Nonomuraea</taxon>
    </lineage>
</organism>
<dbReference type="SUPFAM" id="SSF53474">
    <property type="entry name" value="alpha/beta-Hydrolases"/>
    <property type="match status" value="1"/>
</dbReference>
<proteinExistence type="predicted"/>
<dbReference type="Pfam" id="PF12697">
    <property type="entry name" value="Abhydrolase_6"/>
    <property type="match status" value="1"/>
</dbReference>
<gene>
    <name evidence="2" type="ORF">ACFPZ3_60115</name>
</gene>
<dbReference type="RefSeq" id="WP_379523439.1">
    <property type="nucleotide sequence ID" value="NZ_JBHSPA010000106.1"/>
</dbReference>
<dbReference type="InterPro" id="IPR029058">
    <property type="entry name" value="AB_hydrolase_fold"/>
</dbReference>
<evidence type="ECO:0000313" key="2">
    <source>
        <dbReference type="EMBL" id="MFC5834021.1"/>
    </source>
</evidence>
<accession>A0ABW1DAD4</accession>
<keyword evidence="2" id="KW-0378">Hydrolase</keyword>
<dbReference type="GO" id="GO:0016787">
    <property type="term" value="F:hydrolase activity"/>
    <property type="evidence" value="ECO:0007669"/>
    <property type="project" value="UniProtKB-KW"/>
</dbReference>
<feature type="domain" description="AB hydrolase-1" evidence="1">
    <location>
        <begin position="35"/>
        <end position="275"/>
    </location>
</feature>
<reference evidence="3" key="1">
    <citation type="journal article" date="2019" name="Int. J. Syst. Evol. Microbiol.">
        <title>The Global Catalogue of Microorganisms (GCM) 10K type strain sequencing project: providing services to taxonomists for standard genome sequencing and annotation.</title>
        <authorList>
            <consortium name="The Broad Institute Genomics Platform"/>
            <consortium name="The Broad Institute Genome Sequencing Center for Infectious Disease"/>
            <person name="Wu L."/>
            <person name="Ma J."/>
        </authorList>
    </citation>
    <scope>NUCLEOTIDE SEQUENCE [LARGE SCALE GENOMIC DNA]</scope>
    <source>
        <strain evidence="3">CCUG 53903</strain>
    </source>
</reference>
<name>A0ABW1DAD4_9ACTN</name>